<sequence length="112" mass="12358">MQAEQTPFADAANRRVATRDVVTYLFVSGLLILIIVMLAITPNPQWMRGAPGESAVGVRHPVEARDSQASLHQLASVPLNAGQIKHIVQTRRRHADRAFFQRGDNEVQTGSM</sequence>
<organism evidence="2">
    <name type="scientific">Hemiselmis andersenii</name>
    <name type="common">Cryptophyte alga</name>
    <dbReference type="NCBI Taxonomy" id="464988"/>
    <lineage>
        <taxon>Eukaryota</taxon>
        <taxon>Cryptophyceae</taxon>
        <taxon>Cryptomonadales</taxon>
        <taxon>Hemiselmidaceae</taxon>
        <taxon>Hemiselmis</taxon>
    </lineage>
</organism>
<name>A0A6U5AL07_HEMAN</name>
<evidence type="ECO:0000256" key="1">
    <source>
        <dbReference type="SAM" id="Phobius"/>
    </source>
</evidence>
<evidence type="ECO:0000313" key="2">
    <source>
        <dbReference type="EMBL" id="CAD8745594.1"/>
    </source>
</evidence>
<gene>
    <name evidence="2" type="ORF">HAND1043_LOCUS12089</name>
</gene>
<accession>A0A6U5AL07</accession>
<reference evidence="2" key="1">
    <citation type="submission" date="2021-01" db="EMBL/GenBank/DDBJ databases">
        <authorList>
            <person name="Corre E."/>
            <person name="Pelletier E."/>
            <person name="Niang G."/>
            <person name="Scheremetjew M."/>
            <person name="Finn R."/>
            <person name="Kale V."/>
            <person name="Holt S."/>
            <person name="Cochrane G."/>
            <person name="Meng A."/>
            <person name="Brown T."/>
            <person name="Cohen L."/>
        </authorList>
    </citation>
    <scope>NUCLEOTIDE SEQUENCE</scope>
    <source>
        <strain evidence="2">CCMP441</strain>
    </source>
</reference>
<protein>
    <submittedName>
        <fullName evidence="2">Uncharacterized protein</fullName>
    </submittedName>
</protein>
<proteinExistence type="predicted"/>
<keyword evidence="1" id="KW-0472">Membrane</keyword>
<feature type="transmembrane region" description="Helical" evidence="1">
    <location>
        <begin position="21"/>
        <end position="40"/>
    </location>
</feature>
<dbReference type="EMBL" id="HBFK01019486">
    <property type="protein sequence ID" value="CAD8745594.1"/>
    <property type="molecule type" value="Transcribed_RNA"/>
</dbReference>
<keyword evidence="1" id="KW-0812">Transmembrane</keyword>
<keyword evidence="1" id="KW-1133">Transmembrane helix</keyword>
<dbReference type="AlphaFoldDB" id="A0A6U5AL07"/>